<comment type="similarity">
    <text evidence="1">Belongs to the DNA mismatch repair MutL/HexB family.</text>
</comment>
<dbReference type="Gene3D" id="3.30.1370.100">
    <property type="entry name" value="MutL, C-terminal domain, regulatory subdomain"/>
    <property type="match status" value="1"/>
</dbReference>
<dbReference type="GeneID" id="109468151"/>
<feature type="region of interest" description="Disordered" evidence="3">
    <location>
        <begin position="898"/>
        <end position="939"/>
    </location>
</feature>
<feature type="compositionally biased region" description="Acidic residues" evidence="3">
    <location>
        <begin position="523"/>
        <end position="533"/>
    </location>
</feature>
<dbReference type="Pfam" id="PF08676">
    <property type="entry name" value="MutL_C"/>
    <property type="match status" value="1"/>
</dbReference>
<feature type="region of interest" description="Disordered" evidence="3">
    <location>
        <begin position="435"/>
        <end position="460"/>
    </location>
</feature>
<feature type="region of interest" description="Disordered" evidence="3">
    <location>
        <begin position="502"/>
        <end position="539"/>
    </location>
</feature>
<feature type="region of interest" description="Disordered" evidence="3">
    <location>
        <begin position="1591"/>
        <end position="1620"/>
    </location>
</feature>
<evidence type="ECO:0000313" key="6">
    <source>
        <dbReference type="Proteomes" id="UP000515135"/>
    </source>
</evidence>
<evidence type="ECO:0000256" key="3">
    <source>
        <dbReference type="SAM" id="MobiDB-lite"/>
    </source>
</evidence>
<feature type="compositionally biased region" description="Basic and acidic residues" evidence="3">
    <location>
        <begin position="911"/>
        <end position="926"/>
    </location>
</feature>
<dbReference type="SMART" id="SM00853">
    <property type="entry name" value="MutL_C"/>
    <property type="match status" value="1"/>
</dbReference>
<feature type="region of interest" description="Disordered" evidence="3">
    <location>
        <begin position="721"/>
        <end position="741"/>
    </location>
</feature>
<dbReference type="Gene3D" id="3.30.230.10">
    <property type="match status" value="1"/>
</dbReference>
<feature type="region of interest" description="Disordered" evidence="3">
    <location>
        <begin position="1135"/>
        <end position="1158"/>
    </location>
</feature>
<dbReference type="GO" id="GO:0005524">
    <property type="term" value="F:ATP binding"/>
    <property type="evidence" value="ECO:0007669"/>
    <property type="project" value="InterPro"/>
</dbReference>
<dbReference type="InterPro" id="IPR014790">
    <property type="entry name" value="MutL_C"/>
</dbReference>
<gene>
    <name evidence="7" type="primary">LOC109468151</name>
</gene>
<name>A0A6P4YJJ8_BRABE</name>
<evidence type="ECO:0000259" key="5">
    <source>
        <dbReference type="SMART" id="SM01340"/>
    </source>
</evidence>
<evidence type="ECO:0000259" key="4">
    <source>
        <dbReference type="SMART" id="SM00853"/>
    </source>
</evidence>
<dbReference type="Gene3D" id="3.30.565.10">
    <property type="entry name" value="Histidine kinase-like ATPase, C-terminal domain"/>
    <property type="match status" value="1"/>
</dbReference>
<dbReference type="GO" id="GO:0016887">
    <property type="term" value="F:ATP hydrolysis activity"/>
    <property type="evidence" value="ECO:0007669"/>
    <property type="project" value="InterPro"/>
</dbReference>
<organism evidence="6 7">
    <name type="scientific">Branchiostoma belcheri</name>
    <name type="common">Amphioxus</name>
    <dbReference type="NCBI Taxonomy" id="7741"/>
    <lineage>
        <taxon>Eukaryota</taxon>
        <taxon>Metazoa</taxon>
        <taxon>Chordata</taxon>
        <taxon>Cephalochordata</taxon>
        <taxon>Leptocardii</taxon>
        <taxon>Amphioxiformes</taxon>
        <taxon>Branchiostomatidae</taxon>
        <taxon>Branchiostoma</taxon>
    </lineage>
</organism>
<dbReference type="InterPro" id="IPR014762">
    <property type="entry name" value="DNA_mismatch_repair_CS"/>
</dbReference>
<evidence type="ECO:0000256" key="2">
    <source>
        <dbReference type="ARBA" id="ARBA00022763"/>
    </source>
</evidence>
<accession>A0A6P4YJJ8</accession>
<feature type="compositionally biased region" description="Basic and acidic residues" evidence="3">
    <location>
        <begin position="1591"/>
        <end position="1609"/>
    </location>
</feature>
<dbReference type="GO" id="GO:0006298">
    <property type="term" value="P:mismatch repair"/>
    <property type="evidence" value="ECO:0007669"/>
    <property type="project" value="InterPro"/>
</dbReference>
<feature type="compositionally biased region" description="Polar residues" evidence="3">
    <location>
        <begin position="829"/>
        <end position="838"/>
    </location>
</feature>
<dbReference type="RefSeq" id="XP_019621954.1">
    <property type="nucleotide sequence ID" value="XM_019766395.1"/>
</dbReference>
<dbReference type="InterPro" id="IPR020568">
    <property type="entry name" value="Ribosomal_Su5_D2-typ_SF"/>
</dbReference>
<dbReference type="PANTHER" id="PTHR10073">
    <property type="entry name" value="DNA MISMATCH REPAIR PROTEIN MLH, PMS, MUTL"/>
    <property type="match status" value="1"/>
</dbReference>
<feature type="compositionally biased region" description="Basic and acidic residues" evidence="3">
    <location>
        <begin position="443"/>
        <end position="460"/>
    </location>
</feature>
<proteinExistence type="inferred from homology"/>
<dbReference type="KEGG" id="bbel:109468151"/>
<dbReference type="InterPro" id="IPR036890">
    <property type="entry name" value="HATPase_C_sf"/>
</dbReference>
<evidence type="ECO:0000256" key="1">
    <source>
        <dbReference type="ARBA" id="ARBA00006082"/>
    </source>
</evidence>
<dbReference type="SUPFAM" id="SSF54211">
    <property type="entry name" value="Ribosomal protein S5 domain 2-like"/>
    <property type="match status" value="1"/>
</dbReference>
<dbReference type="InterPro" id="IPR038973">
    <property type="entry name" value="MutL/Mlh/Pms-like"/>
</dbReference>
<dbReference type="PANTHER" id="PTHR10073:SF47">
    <property type="entry name" value="DNA MISMATCH REPAIR PROTEIN MLH3"/>
    <property type="match status" value="1"/>
</dbReference>
<keyword evidence="2" id="KW-0227">DNA damage</keyword>
<dbReference type="SUPFAM" id="SSF118116">
    <property type="entry name" value="DNA mismatch repair protein MutL"/>
    <property type="match status" value="1"/>
</dbReference>
<reference evidence="7" key="1">
    <citation type="submission" date="2025-08" db="UniProtKB">
        <authorList>
            <consortium name="RefSeq"/>
        </authorList>
    </citation>
    <scope>IDENTIFICATION</scope>
    <source>
        <tissue evidence="7">Gonad</tissue>
    </source>
</reference>
<feature type="region of interest" description="Disordered" evidence="3">
    <location>
        <begin position="283"/>
        <end position="303"/>
    </location>
</feature>
<dbReference type="SUPFAM" id="SSF55874">
    <property type="entry name" value="ATPase domain of HSP90 chaperone/DNA topoisomerase II/histidine kinase"/>
    <property type="match status" value="1"/>
</dbReference>
<dbReference type="Gene3D" id="3.30.1540.20">
    <property type="entry name" value="MutL, C-terminal domain, dimerisation subdomain"/>
    <property type="match status" value="1"/>
</dbReference>
<dbReference type="OrthoDB" id="429932at2759"/>
<sequence length="1933" mass="214596">MIRPLDPSVRAQLRSGVSVPSVAQCVEELVLNSLDAASTCIAVRIDLENFWIQVVDNGHGIPKDQLTIVGDRYATSKCHTVTDLENLNFFGFRGEALASIAQVCAVLEIESRHKVSTKVNTKVFRHGKVVSVFESKNHRPTNGTTVTVHNVFHNLPVRQKFVSASLEWERIRERVAAIALIHPGVSFTLRNENVGGKYLQTHKTSSLVACFGSLFGNKKSMSLREASHQHKQFKISGFISREGHRNKDLQFLYINSRLILRTKVHKFLNLLLSKSTVVNRRAGQWEPRTPTVRDSSAADASSPGKQRDYYGMFVLNISCPLSEYDISLDPSKTLVEFKEWETLLTCVQDMVQKFLKQENLTMSLDPNVGEHMSSLLQDEKITISKSSPGRAGTAGVDLQTVTNNSGVDYGEGISTLNSNAILHSKTVNRLSHTKLANSGDTEGQGHADNARSEPEDGTCKASAEESHHLCTSVYMDDICQEDKYQMPREDKAVPVHIDLESHASHTSAKAESKGAELTSEEQSGMDDTMDDTFDYGPAVSQGYGNEQLFTTNSLNDSFLKENDIQSLVVSSDVESSTVTSAPVPDLSSHQCQTLADSNESKLGHADDRLEEENVHCNSNEVSNSPPKQLFTSIKVTRSPPDFKETRTVSSELNDSGVELYDDGRATEKSCLTKFSKASKSSKITLSGKKQLSLSSKLSKMANISTDDGEKHVVRPSSIDVRNNTLPEDLPQVDARPQQKHHVRLEDKAKDSTNEYTRIGKNDESCGLIALDRVQSTSSLGLFKTSQAELVRTELYPRDSGKSFRSSTSKGKCKDARRSPVSMMKDESPCHSSSSAVTSTPRRACLGTASPSMCLNKSSCKFTPAISLKRSYSELSLQKLSKRVRLYSGDATLQKHFSARHQSKEQNLSSDIQRDVTKKEGKTEQKPKQSIFKTPHGKNVTIDNVNDPRVHKQITTESAVNNESSEKRTRNLTNNYIHISGDKCSVPYRVDNQAKMKRKFVTFENLLQTPSKILLQKAHQSDAAKAQEGSKAGSALLLFAGQTEQRKVQCPTSRTESAHISPMEWQGINEVTYESHGWRHEVPNQVEDTDSSMLYYPDISVDVKEKLKTATKDLAYETSDLIHAASEQGMENSLARTVSSHDKDLALQSRSPSSDETDKFVFSPKSTFKNVSMAAIIPSKTFQEDAEDTRELLCASSNFHEIDSQPINPARFLGEMRELCRFSSTSEETVRNECHTRSNFQKYEHESTVHQGSTESLHSVCNQQEVNREDCGEMELDSTGLCAAEKVRNCELIGKLKDTHGNNSANWEQGLEQIVPGSHESIDLTCQPAEHGSEDVPNEYTGNSLHNRELCEDSQCAQISRTPKPVIPTRAVTSRQLSTSSPNVITATSPAGCHSKADMVRHDSMEDCRSDGLENMADMKAKTGAVEKDCTVQEKERSCEMSVGSGQKVVESHEAQEELCKIKVTDRELTNTTKQCSLEHRRSALSDGFRKVNAVWARQFDQTCGVEVYVNLMTGHTQLDCPEDDRVDVGTSSSVNVSMSAGGEKKWKGTVHPFLTHNATPFLPRAKRPCHDTDKLSTSSTQHALGQMLAAHQEEQEERSGVKWRDRVPNEADESDNEESVAQLWDSWENPVFSRTEKSILNVAAGTGGTARVRTVIQPYRFSREMLDSIQIIGQVDNKFIACMMKNSSHNFTITSAPNLLVLIDQHAAHERVRLEKLHEDLYEVDPGSPHQHLKSSHVIPPLEVPLPAEELRLLQAYKPAFQRLGLNFSTDDNKMNTAIVSSLPCCVVEREYNERKRGRLAVAVELVESLIKEKLELLKTTDGAGATLPHTLHRILNSQACHGAIKFGDPLEEADCADLIRCLSRCNLPFQCAHGRPSLIPIIDLTSPIQKEEQSQEYSRPNLGKLKHCIACEGSQSSHHKALQEDHSLLQES</sequence>
<dbReference type="InterPro" id="IPR042120">
    <property type="entry name" value="MutL_C_dimsub"/>
</dbReference>
<dbReference type="GO" id="GO:0032300">
    <property type="term" value="C:mismatch repair complex"/>
    <property type="evidence" value="ECO:0007669"/>
    <property type="project" value="InterPro"/>
</dbReference>
<dbReference type="Proteomes" id="UP000515135">
    <property type="component" value="Unplaced"/>
</dbReference>
<feature type="compositionally biased region" description="Basic and acidic residues" evidence="3">
    <location>
        <begin position="502"/>
        <end position="514"/>
    </location>
</feature>
<dbReference type="InterPro" id="IPR013507">
    <property type="entry name" value="DNA_mismatch_S5_2-like"/>
</dbReference>
<dbReference type="InterPro" id="IPR042121">
    <property type="entry name" value="MutL_C_regsub"/>
</dbReference>
<dbReference type="GO" id="GO:0030983">
    <property type="term" value="F:mismatched DNA binding"/>
    <property type="evidence" value="ECO:0007669"/>
    <property type="project" value="InterPro"/>
</dbReference>
<dbReference type="PROSITE" id="PS00058">
    <property type="entry name" value="DNA_MISMATCH_REPAIR_1"/>
    <property type="match status" value="1"/>
</dbReference>
<dbReference type="CDD" id="cd16926">
    <property type="entry name" value="HATPase_MutL-MLH-PMS-like"/>
    <property type="match status" value="1"/>
</dbReference>
<feature type="region of interest" description="Disordered" evidence="3">
    <location>
        <begin position="798"/>
        <end position="838"/>
    </location>
</feature>
<feature type="compositionally biased region" description="Basic and acidic residues" evidence="3">
    <location>
        <begin position="811"/>
        <end position="828"/>
    </location>
</feature>
<feature type="domain" description="MutL C-terminal dimerisation" evidence="4">
    <location>
        <begin position="1671"/>
        <end position="1851"/>
    </location>
</feature>
<dbReference type="InterPro" id="IPR037198">
    <property type="entry name" value="MutL_C_sf"/>
</dbReference>
<dbReference type="CDD" id="cd03486">
    <property type="entry name" value="MutL_Trans_MLH3"/>
    <property type="match status" value="1"/>
</dbReference>
<dbReference type="InterPro" id="IPR014721">
    <property type="entry name" value="Ribsml_uS5_D2-typ_fold_subgr"/>
</dbReference>
<dbReference type="GO" id="GO:0140664">
    <property type="term" value="F:ATP-dependent DNA damage sensor activity"/>
    <property type="evidence" value="ECO:0007669"/>
    <property type="project" value="InterPro"/>
</dbReference>
<dbReference type="Pfam" id="PF13589">
    <property type="entry name" value="HATPase_c_3"/>
    <property type="match status" value="1"/>
</dbReference>
<feature type="domain" description="DNA mismatch repair protein S5" evidence="5">
    <location>
        <begin position="211"/>
        <end position="356"/>
    </location>
</feature>
<keyword evidence="6" id="KW-1185">Reference proteome</keyword>
<dbReference type="InterPro" id="IPR002099">
    <property type="entry name" value="MutL/Mlh/PMS"/>
</dbReference>
<evidence type="ECO:0000313" key="7">
    <source>
        <dbReference type="RefSeq" id="XP_019621954.1"/>
    </source>
</evidence>
<dbReference type="SMART" id="SM01340">
    <property type="entry name" value="DNA_mis_repair"/>
    <property type="match status" value="1"/>
</dbReference>
<dbReference type="NCBIfam" id="TIGR00585">
    <property type="entry name" value="mutl"/>
    <property type="match status" value="1"/>
</dbReference>
<protein>
    <submittedName>
        <fullName evidence="7">Uncharacterized protein LOC109468151</fullName>
    </submittedName>
</protein>